<evidence type="ECO:0000313" key="4">
    <source>
        <dbReference type="Proteomes" id="UP000244867"/>
    </source>
</evidence>
<sequence length="101" mass="11036">MTWPVGTSTGWHDHGSASGAFTTLQGSLTEYTWNGSIHARTLQQGNGRHFDASHIHDVVNEGNEPAVSLHAYSPRLPAMTRYELLGGRLVATGVEHRGDLW</sequence>
<comment type="similarity">
    <text evidence="1">Belongs to the cysteine dioxygenase family.</text>
</comment>
<dbReference type="RefSeq" id="WP_108343253.1">
    <property type="nucleotide sequence ID" value="NZ_PYXZ01000001.1"/>
</dbReference>
<dbReference type="EMBL" id="PYXZ01000001">
    <property type="protein sequence ID" value="PUA83070.1"/>
    <property type="molecule type" value="Genomic_DNA"/>
</dbReference>
<evidence type="ECO:0000313" key="3">
    <source>
        <dbReference type="EMBL" id="PUA83070.1"/>
    </source>
</evidence>
<evidence type="ECO:0000256" key="1">
    <source>
        <dbReference type="ARBA" id="ARBA00006622"/>
    </source>
</evidence>
<evidence type="ECO:0008006" key="5">
    <source>
        <dbReference type="Google" id="ProtNLM"/>
    </source>
</evidence>
<dbReference type="Pfam" id="PF05995">
    <property type="entry name" value="CDO_I"/>
    <property type="match status" value="1"/>
</dbReference>
<dbReference type="SUPFAM" id="SSF51182">
    <property type="entry name" value="RmlC-like cupins"/>
    <property type="match status" value="1"/>
</dbReference>
<organism evidence="3 4">
    <name type="scientific">Nocardioides currus</name>
    <dbReference type="NCBI Taxonomy" id="2133958"/>
    <lineage>
        <taxon>Bacteria</taxon>
        <taxon>Bacillati</taxon>
        <taxon>Actinomycetota</taxon>
        <taxon>Actinomycetes</taxon>
        <taxon>Propionibacteriales</taxon>
        <taxon>Nocardioidaceae</taxon>
        <taxon>Nocardioides</taxon>
    </lineage>
</organism>
<proteinExistence type="inferred from homology"/>
<dbReference type="Gene3D" id="2.60.120.10">
    <property type="entry name" value="Jelly Rolls"/>
    <property type="match status" value="1"/>
</dbReference>
<dbReference type="InterPro" id="IPR010300">
    <property type="entry name" value="CDO_1"/>
</dbReference>
<accession>A0A2R7Z392</accession>
<protein>
    <recommendedName>
        <fullName evidence="5">Cupin 2 conserved barrel domain-containing protein</fullName>
    </recommendedName>
</protein>
<keyword evidence="2" id="KW-0479">Metal-binding</keyword>
<name>A0A2R7Z392_9ACTN</name>
<keyword evidence="2" id="KW-0408">Iron</keyword>
<evidence type="ECO:0000256" key="2">
    <source>
        <dbReference type="PIRSR" id="PIRSR610300-51"/>
    </source>
</evidence>
<dbReference type="GO" id="GO:0016702">
    <property type="term" value="F:oxidoreductase activity, acting on single donors with incorporation of molecular oxygen, incorporation of two atoms of oxygen"/>
    <property type="evidence" value="ECO:0007669"/>
    <property type="project" value="InterPro"/>
</dbReference>
<dbReference type="Proteomes" id="UP000244867">
    <property type="component" value="Unassembled WGS sequence"/>
</dbReference>
<dbReference type="AlphaFoldDB" id="A0A2R7Z392"/>
<dbReference type="CDD" id="cd10548">
    <property type="entry name" value="cupin_CDO"/>
    <property type="match status" value="1"/>
</dbReference>
<gene>
    <name evidence="3" type="ORF">C7S10_01125</name>
</gene>
<keyword evidence="4" id="KW-1185">Reference proteome</keyword>
<comment type="caution">
    <text evidence="3">The sequence shown here is derived from an EMBL/GenBank/DDBJ whole genome shotgun (WGS) entry which is preliminary data.</text>
</comment>
<dbReference type="InterPro" id="IPR014710">
    <property type="entry name" value="RmlC-like_jellyroll"/>
</dbReference>
<feature type="binding site" evidence="2">
    <location>
        <position position="56"/>
    </location>
    <ligand>
        <name>Fe cation</name>
        <dbReference type="ChEBI" id="CHEBI:24875"/>
        <note>catalytic</note>
    </ligand>
</feature>
<feature type="binding site" evidence="2">
    <location>
        <position position="12"/>
    </location>
    <ligand>
        <name>Fe cation</name>
        <dbReference type="ChEBI" id="CHEBI:24875"/>
        <note>catalytic</note>
    </ligand>
</feature>
<dbReference type="InterPro" id="IPR011051">
    <property type="entry name" value="RmlC_Cupin_sf"/>
</dbReference>
<feature type="binding site" evidence="2">
    <location>
        <position position="14"/>
    </location>
    <ligand>
        <name>Fe cation</name>
        <dbReference type="ChEBI" id="CHEBI:24875"/>
        <note>catalytic</note>
    </ligand>
</feature>
<dbReference type="GO" id="GO:0005506">
    <property type="term" value="F:iron ion binding"/>
    <property type="evidence" value="ECO:0007669"/>
    <property type="project" value="InterPro"/>
</dbReference>
<dbReference type="OrthoDB" id="4217976at2"/>
<reference evidence="3 4" key="1">
    <citation type="submission" date="2018-03" db="EMBL/GenBank/DDBJ databases">
        <authorList>
            <person name="Keele B.F."/>
        </authorList>
    </citation>
    <scope>NUCLEOTIDE SEQUENCE [LARGE SCALE GENOMIC DNA]</scope>
    <source>
        <strain evidence="3 4">IB-3</strain>
    </source>
</reference>